<dbReference type="EMBL" id="RQGT01000071">
    <property type="protein sequence ID" value="TGM14988.1"/>
    <property type="molecule type" value="Genomic_DNA"/>
</dbReference>
<dbReference type="Proteomes" id="UP000297422">
    <property type="component" value="Unassembled WGS sequence"/>
</dbReference>
<evidence type="ECO:0000256" key="1">
    <source>
        <dbReference type="SAM" id="Phobius"/>
    </source>
</evidence>
<keyword evidence="1" id="KW-1133">Transmembrane helix</keyword>
<dbReference type="RefSeq" id="WP_135685234.1">
    <property type="nucleotide sequence ID" value="NZ_RQEQ01000021.1"/>
</dbReference>
<protein>
    <submittedName>
        <fullName evidence="2">Uncharacterized protein</fullName>
    </submittedName>
</protein>
<keyword evidence="3" id="KW-1185">Reference proteome</keyword>
<name>A0ABY2N3T4_9LEPT</name>
<accession>A0ABY2N3T4</accession>
<keyword evidence="1" id="KW-0472">Membrane</keyword>
<feature type="transmembrane region" description="Helical" evidence="1">
    <location>
        <begin position="12"/>
        <end position="34"/>
    </location>
</feature>
<comment type="caution">
    <text evidence="2">The sequence shown here is derived from an EMBL/GenBank/DDBJ whole genome shotgun (WGS) entry which is preliminary data.</text>
</comment>
<organism evidence="2 3">
    <name type="scientific">Leptospira stimsonii</name>
    <dbReference type="NCBI Taxonomy" id="2202203"/>
    <lineage>
        <taxon>Bacteria</taxon>
        <taxon>Pseudomonadati</taxon>
        <taxon>Spirochaetota</taxon>
        <taxon>Spirochaetia</taxon>
        <taxon>Leptospirales</taxon>
        <taxon>Leptospiraceae</taxon>
        <taxon>Leptospira</taxon>
    </lineage>
</organism>
<gene>
    <name evidence="2" type="ORF">EHQ90_10970</name>
</gene>
<sequence length="65" mass="7330">MKSIKSKISKLVFFHFGMILSLLILHFATVIILAPVRKSFVSDTKDLKNIEIEVSDSKIKIAIGR</sequence>
<keyword evidence="1" id="KW-0812">Transmembrane</keyword>
<evidence type="ECO:0000313" key="3">
    <source>
        <dbReference type="Proteomes" id="UP000297422"/>
    </source>
</evidence>
<proteinExistence type="predicted"/>
<reference evidence="3" key="1">
    <citation type="journal article" date="2019" name="PLoS Negl. Trop. Dis.">
        <title>Revisiting the worldwide diversity of Leptospira species in the environment.</title>
        <authorList>
            <person name="Vincent A.T."/>
            <person name="Schiettekatte O."/>
            <person name="Bourhy P."/>
            <person name="Veyrier F.J."/>
            <person name="Picardeau M."/>
        </authorList>
    </citation>
    <scope>NUCLEOTIDE SEQUENCE [LARGE SCALE GENOMIC DNA]</scope>
    <source>
        <strain evidence="3">201702407</strain>
    </source>
</reference>
<evidence type="ECO:0000313" key="2">
    <source>
        <dbReference type="EMBL" id="TGM14988.1"/>
    </source>
</evidence>